<dbReference type="PANTHER" id="PTHR14949">
    <property type="entry name" value="EGF-LIKE-DOMAIN, MULTIPLE 7, 8"/>
    <property type="match status" value="1"/>
</dbReference>
<feature type="disulfide bond" evidence="3">
    <location>
        <begin position="1019"/>
        <end position="1028"/>
    </location>
</feature>
<proteinExistence type="predicted"/>
<evidence type="ECO:0000256" key="3">
    <source>
        <dbReference type="PROSITE-ProRule" id="PRU00076"/>
    </source>
</evidence>
<feature type="disulfide bond" evidence="3">
    <location>
        <begin position="830"/>
        <end position="839"/>
    </location>
</feature>
<dbReference type="PROSITE" id="PS01186">
    <property type="entry name" value="EGF_2"/>
    <property type="match status" value="2"/>
</dbReference>
<evidence type="ECO:0000256" key="1">
    <source>
        <dbReference type="ARBA" id="ARBA00022729"/>
    </source>
</evidence>
<dbReference type="AlphaFoldDB" id="A0A8B6DJ89"/>
<feature type="disulfide bond" evidence="3">
    <location>
        <begin position="1051"/>
        <end position="1060"/>
    </location>
</feature>
<dbReference type="GO" id="GO:0005102">
    <property type="term" value="F:signaling receptor binding"/>
    <property type="evidence" value="ECO:0007669"/>
    <property type="project" value="TreeGrafter"/>
</dbReference>
<feature type="region of interest" description="Disordered" evidence="4">
    <location>
        <begin position="501"/>
        <end position="523"/>
    </location>
</feature>
<dbReference type="Proteomes" id="UP000596742">
    <property type="component" value="Unassembled WGS sequence"/>
</dbReference>
<feature type="domain" description="EGF-like" evidence="5">
    <location>
        <begin position="997"/>
        <end position="1029"/>
    </location>
</feature>
<dbReference type="PROSITE" id="PS00022">
    <property type="entry name" value="EGF_1"/>
    <property type="match status" value="3"/>
</dbReference>
<dbReference type="GO" id="GO:0009986">
    <property type="term" value="C:cell surface"/>
    <property type="evidence" value="ECO:0007669"/>
    <property type="project" value="TreeGrafter"/>
</dbReference>
<keyword evidence="2 3" id="KW-1015">Disulfide bond</keyword>
<dbReference type="InterPro" id="IPR058727">
    <property type="entry name" value="Helical_Vwde"/>
</dbReference>
<sequence length="1149" mass="127495">MERNIVLQENGQPETLTFVSTVPLTCETEKCKLDMVLTVKYPKGNTLSNVLLSRCLLDSDLIDRCQGIGCITQQVKVAMTPNLYTLNVKDIHISGYLYVDEQVMWNQDTVQAKIKVIDLPSASCYMTAGVFILSFQNNMSKLSRRGTYILLKSRNNEFEIQIRVTSCPDENLLCVCGAAIYYKETRLIIDRCRSTNKEGDIFIQYRPAMRANMKIFEGRHGKLIYIVLDNKAQVRIDLRHQSMTLTVQSSGYFTDRMDGLCGQIGNNTWYHSNDVQTSQPLVDWRLLPGLSLFENYELLLMTLTPQMPECDCSLSSYETSCPKSSAAKPQFLFHLKETTFYWINKTQGTNQIPDYMFEGDFDDEEIETKQPVKDGQLANDSCKNMFMTSGIAKTCLNRIRIDIDTVMNICVALATSYQNSTWMPEVLRLLENLCETQLNKRSNSTDLGELADVNIEDIRQAILCPEGCYGNGICIENGCFCYQGFSGIECLTKIEVTTTTSSTTMPTTSSTTTPTTTTTSTTLAPTTTTTVITTTAPSTVTITTTPSTTTTEMTTTTEVPVSMVTCDTRSSHCSTVHVDLLRSGEFVTKCNVTLMQFTQYGWEPVGDVYTTLLRYVDSTTVECMLPMVTRSDDFVNVYRVQIPKGDNMVLRTQIVAVLDSLCQMCDIYGGCTLRTGTCFIDRRCYRDKDTSPRNICLQCLATYSKNTWSSRIDNFPPTLEQDQSTISVINGDIVKTNITARDPENMDIYYGSNDEGAMVSTSGEFTWHVQLSESTKRDGRYNFVINVTDSCGASSTFVLTVLVKQCTCQNGGLCENQVVTNNRTDYNCSCSSSFTGKLCETKVNGCHSDPCFPGVHCTETSESYTCGSCLDGYQGDGVNCRKTCASQPCFPGVMCKDLSSPYQGFVCGACPKYYYGNGEKCYRNDEKACERTMCSDLVSCEESLDYPGYHCGDCPHGYIGNGTLCQAFCFPPCKDGKICTQPGVCGCRHGYQGPGCSQAICSIQCQNEGFCYQPDKCFCPPGYTGQYCETELCPLGCANGGSCLGKNLCACLSGYRGHRCEIESCSITCLNGGTCVGFNRCRCTEQFKGIFCEQAVCEPDCINGGVCVRPGVCYCPMGYHGRQCENGLFCSFNICLFRVEKSLQTLNKN</sequence>
<dbReference type="InterPro" id="IPR000742">
    <property type="entry name" value="EGF"/>
</dbReference>
<feature type="disulfide bond" evidence="3">
    <location>
        <begin position="1033"/>
        <end position="1043"/>
    </location>
</feature>
<keyword evidence="1" id="KW-0732">Signal</keyword>
<keyword evidence="7" id="KW-1185">Reference proteome</keyword>
<feature type="disulfide bond" evidence="3">
    <location>
        <begin position="1115"/>
        <end position="1124"/>
    </location>
</feature>
<dbReference type="GO" id="GO:0005576">
    <property type="term" value="C:extracellular region"/>
    <property type="evidence" value="ECO:0007669"/>
    <property type="project" value="TreeGrafter"/>
</dbReference>
<evidence type="ECO:0000256" key="2">
    <source>
        <dbReference type="ARBA" id="ARBA00023157"/>
    </source>
</evidence>
<accession>A0A8B6DJ89</accession>
<dbReference type="InterPro" id="IPR050969">
    <property type="entry name" value="Dev_Signal_Modulators"/>
</dbReference>
<dbReference type="Pfam" id="PF26129">
    <property type="entry name" value="Vwde"/>
    <property type="match status" value="1"/>
</dbReference>
<keyword evidence="3" id="KW-0245">EGF-like domain</keyword>
<dbReference type="Gene3D" id="2.60.120.260">
    <property type="entry name" value="Galactose-binding domain-like"/>
    <property type="match status" value="1"/>
</dbReference>
<feature type="disulfide bond" evidence="3">
    <location>
        <begin position="1001"/>
        <end position="1011"/>
    </location>
</feature>
<evidence type="ECO:0000313" key="6">
    <source>
        <dbReference type="EMBL" id="VDI19509.1"/>
    </source>
</evidence>
<feature type="domain" description="EGF-like" evidence="5">
    <location>
        <begin position="1093"/>
        <end position="1125"/>
    </location>
</feature>
<protein>
    <recommendedName>
        <fullName evidence="5">EGF-like domain-containing protein</fullName>
    </recommendedName>
</protein>
<dbReference type="PANTHER" id="PTHR14949:SF56">
    <property type="entry name" value="EGF-LIKE-DOMAIN, MULTIPLE 7"/>
    <property type="match status" value="1"/>
</dbReference>
<evidence type="ECO:0000256" key="4">
    <source>
        <dbReference type="SAM" id="MobiDB-lite"/>
    </source>
</evidence>
<evidence type="ECO:0000313" key="7">
    <source>
        <dbReference type="Proteomes" id="UP000596742"/>
    </source>
</evidence>
<dbReference type="EMBL" id="UYJE01003461">
    <property type="protein sequence ID" value="VDI19509.1"/>
    <property type="molecule type" value="Genomic_DNA"/>
</dbReference>
<dbReference type="SUPFAM" id="SSF57196">
    <property type="entry name" value="EGF/Laminin"/>
    <property type="match status" value="1"/>
</dbReference>
<organism evidence="6 7">
    <name type="scientific">Mytilus galloprovincialis</name>
    <name type="common">Mediterranean mussel</name>
    <dbReference type="NCBI Taxonomy" id="29158"/>
    <lineage>
        <taxon>Eukaryota</taxon>
        <taxon>Metazoa</taxon>
        <taxon>Spiralia</taxon>
        <taxon>Lophotrochozoa</taxon>
        <taxon>Mollusca</taxon>
        <taxon>Bivalvia</taxon>
        <taxon>Autobranchia</taxon>
        <taxon>Pteriomorphia</taxon>
        <taxon>Mytilida</taxon>
        <taxon>Mytiloidea</taxon>
        <taxon>Mytilidae</taxon>
        <taxon>Mytilinae</taxon>
        <taxon>Mytilus</taxon>
    </lineage>
</organism>
<feature type="domain" description="EGF-like" evidence="5">
    <location>
        <begin position="802"/>
        <end position="840"/>
    </location>
</feature>
<dbReference type="Gene3D" id="2.10.25.10">
    <property type="entry name" value="Laminin"/>
    <property type="match status" value="6"/>
</dbReference>
<dbReference type="OrthoDB" id="382013at2759"/>
<dbReference type="PROSITE" id="PS50026">
    <property type="entry name" value="EGF_3"/>
    <property type="match status" value="4"/>
</dbReference>
<feature type="disulfide bond" evidence="3">
    <location>
        <begin position="1097"/>
        <end position="1107"/>
    </location>
</feature>
<comment type="caution">
    <text evidence="6">The sequence shown here is derived from an EMBL/GenBank/DDBJ whole genome shotgun (WGS) entry which is preliminary data.</text>
</comment>
<dbReference type="SMART" id="SM00181">
    <property type="entry name" value="EGF"/>
    <property type="match status" value="10"/>
</dbReference>
<gene>
    <name evidence="6" type="ORF">MGAL_10B052385</name>
</gene>
<feature type="domain" description="EGF-like" evidence="5">
    <location>
        <begin position="1030"/>
        <end position="1061"/>
    </location>
</feature>
<name>A0A8B6DJ89_MYTGA</name>
<dbReference type="Pfam" id="PF25024">
    <property type="entry name" value="EGF_TEN"/>
    <property type="match status" value="1"/>
</dbReference>
<reference evidence="6" key="1">
    <citation type="submission" date="2018-11" db="EMBL/GenBank/DDBJ databases">
        <authorList>
            <person name="Alioto T."/>
            <person name="Alioto T."/>
        </authorList>
    </citation>
    <scope>NUCLEOTIDE SEQUENCE</scope>
</reference>
<comment type="caution">
    <text evidence="3">Lacks conserved residue(s) required for the propagation of feature annotation.</text>
</comment>
<evidence type="ECO:0000259" key="5">
    <source>
        <dbReference type="PROSITE" id="PS50026"/>
    </source>
</evidence>